<organism evidence="5 6">
    <name type="scientific">Iodobacter ciconiae</name>
    <dbReference type="NCBI Taxonomy" id="2496266"/>
    <lineage>
        <taxon>Bacteria</taxon>
        <taxon>Pseudomonadati</taxon>
        <taxon>Pseudomonadota</taxon>
        <taxon>Betaproteobacteria</taxon>
        <taxon>Neisseriales</taxon>
        <taxon>Chitinibacteraceae</taxon>
        <taxon>Iodobacter</taxon>
    </lineage>
</organism>
<dbReference type="EMBL" id="CP034433">
    <property type="protein sequence ID" value="AZN36510.1"/>
    <property type="molecule type" value="Genomic_DNA"/>
</dbReference>
<dbReference type="GO" id="GO:0006552">
    <property type="term" value="P:L-leucine catabolic process"/>
    <property type="evidence" value="ECO:0007669"/>
    <property type="project" value="TreeGrafter"/>
</dbReference>
<accession>A0A3S8ZSN1</accession>
<dbReference type="PROSITE" id="PS50991">
    <property type="entry name" value="PYR_CT"/>
    <property type="match status" value="1"/>
</dbReference>
<dbReference type="OrthoDB" id="9784013at2"/>
<dbReference type="InterPro" id="IPR000891">
    <property type="entry name" value="PYR_CT"/>
</dbReference>
<dbReference type="GO" id="GO:0046951">
    <property type="term" value="P:ketone body biosynthetic process"/>
    <property type="evidence" value="ECO:0007669"/>
    <property type="project" value="TreeGrafter"/>
</dbReference>
<evidence type="ECO:0000313" key="5">
    <source>
        <dbReference type="EMBL" id="AZN36510.1"/>
    </source>
</evidence>
<name>A0A3S8ZSN1_9NEIS</name>
<feature type="domain" description="Pyruvate carboxyltransferase" evidence="4">
    <location>
        <begin position="10"/>
        <end position="278"/>
    </location>
</feature>
<dbReference type="Pfam" id="PF00682">
    <property type="entry name" value="HMGL-like"/>
    <property type="match status" value="1"/>
</dbReference>
<proteinExistence type="inferred from homology"/>
<dbReference type="GO" id="GO:0046872">
    <property type="term" value="F:metal ion binding"/>
    <property type="evidence" value="ECO:0007669"/>
    <property type="project" value="UniProtKB-KW"/>
</dbReference>
<sequence>MKAHQKNNHIIISDVFPRDGIQNLEQLITTEDKKNFIKGLVDIGMKDIEVTSFVNPKLMHQFYDSKEIANYSLELAEDYNISVSALAPNYIGAKNLYDSGLRNMNYVISVSETHNLKNINRTVRQSIDDLKYIKDSLPDLNIRLVLATVFGCPFSGYIPTDLTIDILNKASAFGISNVTLCDTIGVANPHQVKSILNDIMSLPSNFELSLHMHNTHGMALANIHQGIISGIKRFETAIGGLGGCPFAPGAAGNVATEDVVNMLHRMGLNTGIELGKLLTILKSINNIIPNKINSQLFKARSYSEFNFYQESNNG</sequence>
<dbReference type="SUPFAM" id="SSF51569">
    <property type="entry name" value="Aldolase"/>
    <property type="match status" value="1"/>
</dbReference>
<dbReference type="CDD" id="cd07938">
    <property type="entry name" value="DRE_TIM_HMGL"/>
    <property type="match status" value="1"/>
</dbReference>
<keyword evidence="6" id="KW-1185">Reference proteome</keyword>
<gene>
    <name evidence="5" type="ORF">EJO50_08385</name>
</gene>
<dbReference type="PANTHER" id="PTHR42738:SF7">
    <property type="entry name" value="HYDROXYMETHYLGLUTARYL-COA LYASE"/>
    <property type="match status" value="1"/>
</dbReference>
<evidence type="ECO:0000256" key="1">
    <source>
        <dbReference type="ARBA" id="ARBA00009405"/>
    </source>
</evidence>
<evidence type="ECO:0000313" key="6">
    <source>
        <dbReference type="Proteomes" id="UP000282438"/>
    </source>
</evidence>
<comment type="similarity">
    <text evidence="1">Belongs to the HMG-CoA lyase family.</text>
</comment>
<keyword evidence="3 5" id="KW-0456">Lyase</keyword>
<dbReference type="Proteomes" id="UP000282438">
    <property type="component" value="Chromosome"/>
</dbReference>
<reference evidence="5 6" key="1">
    <citation type="submission" date="2018-12" db="EMBL/GenBank/DDBJ databases">
        <title>Complete genome sequence of Iodobacter sp. H11R3.</title>
        <authorList>
            <person name="Bae J.-W."/>
        </authorList>
    </citation>
    <scope>NUCLEOTIDE SEQUENCE [LARGE SCALE GENOMIC DNA]</scope>
    <source>
        <strain evidence="5 6">H11R3</strain>
    </source>
</reference>
<evidence type="ECO:0000256" key="2">
    <source>
        <dbReference type="ARBA" id="ARBA00022723"/>
    </source>
</evidence>
<evidence type="ECO:0000256" key="3">
    <source>
        <dbReference type="ARBA" id="ARBA00023239"/>
    </source>
</evidence>
<dbReference type="GO" id="GO:0004419">
    <property type="term" value="F:hydroxymethylglutaryl-CoA lyase activity"/>
    <property type="evidence" value="ECO:0007669"/>
    <property type="project" value="TreeGrafter"/>
</dbReference>
<protein>
    <submittedName>
        <fullName evidence="5">Hydroxymethylglutaryl-CoA lyase</fullName>
    </submittedName>
</protein>
<dbReference type="RefSeq" id="WP_125973262.1">
    <property type="nucleotide sequence ID" value="NZ_CP034433.1"/>
</dbReference>
<dbReference type="InterPro" id="IPR013785">
    <property type="entry name" value="Aldolase_TIM"/>
</dbReference>
<dbReference type="KEGG" id="iod:EJO50_08385"/>
<evidence type="ECO:0000259" key="4">
    <source>
        <dbReference type="PROSITE" id="PS50991"/>
    </source>
</evidence>
<dbReference type="Gene3D" id="3.20.20.70">
    <property type="entry name" value="Aldolase class I"/>
    <property type="match status" value="1"/>
</dbReference>
<dbReference type="PANTHER" id="PTHR42738">
    <property type="entry name" value="HYDROXYMETHYLGLUTARYL-COA LYASE"/>
    <property type="match status" value="1"/>
</dbReference>
<keyword evidence="2" id="KW-0479">Metal-binding</keyword>
<dbReference type="AlphaFoldDB" id="A0A3S8ZSN1"/>
<dbReference type="NCBIfam" id="NF004283">
    <property type="entry name" value="PRK05692.1"/>
    <property type="match status" value="1"/>
</dbReference>
<dbReference type="InterPro" id="IPR043594">
    <property type="entry name" value="HMGL"/>
</dbReference>